<organism evidence="2">
    <name type="scientific">Odontella aurita</name>
    <dbReference type="NCBI Taxonomy" id="265563"/>
    <lineage>
        <taxon>Eukaryota</taxon>
        <taxon>Sar</taxon>
        <taxon>Stramenopiles</taxon>
        <taxon>Ochrophyta</taxon>
        <taxon>Bacillariophyta</taxon>
        <taxon>Mediophyceae</taxon>
        <taxon>Biddulphiophycidae</taxon>
        <taxon>Eupodiscales</taxon>
        <taxon>Odontellaceae</taxon>
        <taxon>Odontella</taxon>
    </lineage>
</organism>
<dbReference type="InterPro" id="IPR053023">
    <property type="entry name" value="FLAP_modulator"/>
</dbReference>
<evidence type="ECO:0000313" key="2">
    <source>
        <dbReference type="EMBL" id="CAE2264960.1"/>
    </source>
</evidence>
<accession>A0A7S4N4X1</accession>
<dbReference type="PANTHER" id="PTHR33975:SF2">
    <property type="entry name" value="MYELIN-ASSOCIATED OLIGODENDROCYTE BASIC PROTEIN"/>
    <property type="match status" value="1"/>
</dbReference>
<sequence length="423" mass="45899">MMRGLVFKRAIGMLVLVLGITSSESFSLRASRHLSLALPPKTTHATPLLSARSKDSCLGNAHHRFFSQLFHSLANGEASNERPRIRLLRRAWSQISARIKKAKRTVMILWVALTVLCISANSAAAVPSGGRMGGSFRPSSSFSAPSSHRGIHGPLRNGPLPPTGLYMRSNSLSEMEELPGTPVQQHASPSGKSVKVVDPVTYYCALTGVYGLGVYRMRRSGKSDGRVSALGSGASVLRVSVALDVSNRDDENSILSRLRRISADAETSSRKGVQELVSEVALEVLRQRDAVTAACSSYMHCSGSSHADIEFRRMSTYERAKFGKETVNVFNGVKVIEPADERMADGQATSAIVSILVSIEGDKTNVPKIVSRRDLENALLRIAADSQVEDCLLQAEVLWSPEDKKTVLSNHDIVESYPELAVV</sequence>
<dbReference type="AlphaFoldDB" id="A0A7S4N4X1"/>
<proteinExistence type="predicted"/>
<gene>
    <name evidence="2" type="ORF">OAUR00152_LOCUS28469</name>
</gene>
<protein>
    <submittedName>
        <fullName evidence="2">Uncharacterized protein</fullName>
    </submittedName>
</protein>
<evidence type="ECO:0000256" key="1">
    <source>
        <dbReference type="SAM" id="MobiDB-lite"/>
    </source>
</evidence>
<feature type="compositionally biased region" description="Low complexity" evidence="1">
    <location>
        <begin position="137"/>
        <end position="148"/>
    </location>
</feature>
<dbReference type="PANTHER" id="PTHR33975">
    <property type="entry name" value="MYELIN-ASSOCIATED OLIGODENDROCYTE BASIC PROTEIN"/>
    <property type="match status" value="1"/>
</dbReference>
<dbReference type="InterPro" id="IPR010903">
    <property type="entry name" value="DUF1517"/>
</dbReference>
<feature type="region of interest" description="Disordered" evidence="1">
    <location>
        <begin position="137"/>
        <end position="166"/>
    </location>
</feature>
<dbReference type="EMBL" id="HBKQ01041276">
    <property type="protein sequence ID" value="CAE2264960.1"/>
    <property type="molecule type" value="Transcribed_RNA"/>
</dbReference>
<dbReference type="Pfam" id="PF07466">
    <property type="entry name" value="DUF1517"/>
    <property type="match status" value="1"/>
</dbReference>
<name>A0A7S4N4X1_9STRA</name>
<reference evidence="2" key="1">
    <citation type="submission" date="2021-01" db="EMBL/GenBank/DDBJ databases">
        <authorList>
            <person name="Corre E."/>
            <person name="Pelletier E."/>
            <person name="Niang G."/>
            <person name="Scheremetjew M."/>
            <person name="Finn R."/>
            <person name="Kale V."/>
            <person name="Holt S."/>
            <person name="Cochrane G."/>
            <person name="Meng A."/>
            <person name="Brown T."/>
            <person name="Cohen L."/>
        </authorList>
    </citation>
    <scope>NUCLEOTIDE SEQUENCE</scope>
    <source>
        <strain evidence="2">Isolate 1302-5</strain>
    </source>
</reference>